<evidence type="ECO:0008006" key="6">
    <source>
        <dbReference type="Google" id="ProtNLM"/>
    </source>
</evidence>
<feature type="domain" description="F-box/LRR-repeat protein 15/At3g58940/PEG3-like LRR" evidence="3">
    <location>
        <begin position="121"/>
        <end position="264"/>
    </location>
</feature>
<evidence type="ECO:0000259" key="2">
    <source>
        <dbReference type="Pfam" id="PF00646"/>
    </source>
</evidence>
<dbReference type="AlphaFoldDB" id="A0A811NSZ4"/>
<protein>
    <recommendedName>
        <fullName evidence="6">F-box domain-containing protein</fullName>
    </recommendedName>
</protein>
<reference evidence="4" key="1">
    <citation type="submission" date="2020-10" db="EMBL/GenBank/DDBJ databases">
        <authorList>
            <person name="Han B."/>
            <person name="Lu T."/>
            <person name="Zhao Q."/>
            <person name="Huang X."/>
            <person name="Zhao Y."/>
        </authorList>
    </citation>
    <scope>NUCLEOTIDE SEQUENCE</scope>
</reference>
<feature type="compositionally biased region" description="Basic and acidic residues" evidence="1">
    <location>
        <begin position="16"/>
        <end position="29"/>
    </location>
</feature>
<evidence type="ECO:0000256" key="1">
    <source>
        <dbReference type="SAM" id="MobiDB-lite"/>
    </source>
</evidence>
<dbReference type="Pfam" id="PF24758">
    <property type="entry name" value="LRR_At5g56370"/>
    <property type="match status" value="1"/>
</dbReference>
<sequence length="265" mass="29826">MEDTPDTKKKRFQGPCHKESTPKEGNEDGVDHISGLPNDILGDIISLLPTMDGACTKCLSSTWSQLWFTAPLNFDYCDLQDPNDDKDLVSLISRIFYAHPGPARRFCIPSHYLCTNIDNVVTWLQSPTLNGLQDLEFHIPEVDFTLSLYPPPSASIFRFSSTLRIVSFGGCRLPDIMVNKLQFPNFQQLALFDAIISEETLHAMLDSCPALEILLMKYHEGFCCVRINSRSLKSVGVHTGSFQQGPIIEELIIEDAPLLERFIIF</sequence>
<dbReference type="EMBL" id="CAJGYO010000004">
    <property type="protein sequence ID" value="CAD6226046.1"/>
    <property type="molecule type" value="Genomic_DNA"/>
</dbReference>
<evidence type="ECO:0000313" key="5">
    <source>
        <dbReference type="Proteomes" id="UP000604825"/>
    </source>
</evidence>
<feature type="domain" description="F-box" evidence="2">
    <location>
        <begin position="33"/>
        <end position="71"/>
    </location>
</feature>
<evidence type="ECO:0000259" key="3">
    <source>
        <dbReference type="Pfam" id="PF24758"/>
    </source>
</evidence>
<name>A0A811NSZ4_9POAL</name>
<dbReference type="Proteomes" id="UP000604825">
    <property type="component" value="Unassembled WGS sequence"/>
</dbReference>
<accession>A0A811NSZ4</accession>
<organism evidence="4 5">
    <name type="scientific">Miscanthus lutarioriparius</name>
    <dbReference type="NCBI Taxonomy" id="422564"/>
    <lineage>
        <taxon>Eukaryota</taxon>
        <taxon>Viridiplantae</taxon>
        <taxon>Streptophyta</taxon>
        <taxon>Embryophyta</taxon>
        <taxon>Tracheophyta</taxon>
        <taxon>Spermatophyta</taxon>
        <taxon>Magnoliopsida</taxon>
        <taxon>Liliopsida</taxon>
        <taxon>Poales</taxon>
        <taxon>Poaceae</taxon>
        <taxon>PACMAD clade</taxon>
        <taxon>Panicoideae</taxon>
        <taxon>Andropogonodae</taxon>
        <taxon>Andropogoneae</taxon>
        <taxon>Saccharinae</taxon>
        <taxon>Miscanthus</taxon>
    </lineage>
</organism>
<dbReference type="Gene3D" id="3.80.10.10">
    <property type="entry name" value="Ribonuclease Inhibitor"/>
    <property type="match status" value="1"/>
</dbReference>
<gene>
    <name evidence="4" type="ORF">NCGR_LOCUS17918</name>
</gene>
<dbReference type="PANTHER" id="PTHR32141:SF179">
    <property type="entry name" value="F-BOX DOMAIN-CONTAINING PROTEIN"/>
    <property type="match status" value="1"/>
</dbReference>
<dbReference type="InterPro" id="IPR055411">
    <property type="entry name" value="LRR_FXL15/At3g58940/PEG3-like"/>
</dbReference>
<proteinExistence type="predicted"/>
<dbReference type="InterPro" id="IPR055302">
    <property type="entry name" value="F-box_dom-containing"/>
</dbReference>
<comment type="caution">
    <text evidence="4">The sequence shown here is derived from an EMBL/GenBank/DDBJ whole genome shotgun (WGS) entry which is preliminary data.</text>
</comment>
<feature type="region of interest" description="Disordered" evidence="1">
    <location>
        <begin position="1"/>
        <end position="29"/>
    </location>
</feature>
<dbReference type="InterPro" id="IPR001810">
    <property type="entry name" value="F-box_dom"/>
</dbReference>
<dbReference type="PANTHER" id="PTHR32141">
    <property type="match status" value="1"/>
</dbReference>
<dbReference type="InterPro" id="IPR036047">
    <property type="entry name" value="F-box-like_dom_sf"/>
</dbReference>
<dbReference type="OrthoDB" id="612216at2759"/>
<evidence type="ECO:0000313" key="4">
    <source>
        <dbReference type="EMBL" id="CAD6226046.1"/>
    </source>
</evidence>
<dbReference type="Pfam" id="PF00646">
    <property type="entry name" value="F-box"/>
    <property type="match status" value="1"/>
</dbReference>
<dbReference type="SUPFAM" id="SSF81383">
    <property type="entry name" value="F-box domain"/>
    <property type="match status" value="1"/>
</dbReference>
<keyword evidence="5" id="KW-1185">Reference proteome</keyword>
<dbReference type="InterPro" id="IPR032675">
    <property type="entry name" value="LRR_dom_sf"/>
</dbReference>